<gene>
    <name evidence="4" type="ORF">CONCODRAFT_74195</name>
</gene>
<evidence type="ECO:0000313" key="5">
    <source>
        <dbReference type="Proteomes" id="UP000070444"/>
    </source>
</evidence>
<dbReference type="SUPFAM" id="SSF55797">
    <property type="entry name" value="PR-1-like"/>
    <property type="match status" value="1"/>
</dbReference>
<reference evidence="4 5" key="1">
    <citation type="journal article" date="2015" name="Genome Biol. Evol.">
        <title>Phylogenomic analyses indicate that early fungi evolved digesting cell walls of algal ancestors of land plants.</title>
        <authorList>
            <person name="Chang Y."/>
            <person name="Wang S."/>
            <person name="Sekimoto S."/>
            <person name="Aerts A.L."/>
            <person name="Choi C."/>
            <person name="Clum A."/>
            <person name="LaButti K.M."/>
            <person name="Lindquist E.A."/>
            <person name="Yee Ngan C."/>
            <person name="Ohm R.A."/>
            <person name="Salamov A.A."/>
            <person name="Grigoriev I.V."/>
            <person name="Spatafora J.W."/>
            <person name="Berbee M.L."/>
        </authorList>
    </citation>
    <scope>NUCLEOTIDE SEQUENCE [LARGE SCALE GENOMIC DNA]</scope>
    <source>
        <strain evidence="4 5">NRRL 28638</strain>
    </source>
</reference>
<feature type="compositionally biased region" description="Low complexity" evidence="1">
    <location>
        <begin position="55"/>
        <end position="68"/>
    </location>
</feature>
<proteinExistence type="predicted"/>
<dbReference type="PANTHER" id="PTHR31157">
    <property type="entry name" value="SCP DOMAIN-CONTAINING PROTEIN"/>
    <property type="match status" value="1"/>
</dbReference>
<feature type="compositionally biased region" description="Gly residues" evidence="1">
    <location>
        <begin position="69"/>
        <end position="90"/>
    </location>
</feature>
<evidence type="ECO:0000259" key="3">
    <source>
        <dbReference type="Pfam" id="PF00188"/>
    </source>
</evidence>
<evidence type="ECO:0000256" key="1">
    <source>
        <dbReference type="SAM" id="MobiDB-lite"/>
    </source>
</evidence>
<dbReference type="PANTHER" id="PTHR31157:SF1">
    <property type="entry name" value="SCP DOMAIN-CONTAINING PROTEIN"/>
    <property type="match status" value="1"/>
</dbReference>
<dbReference type="InterPro" id="IPR035940">
    <property type="entry name" value="CAP_sf"/>
</dbReference>
<feature type="chain" id="PRO_5007293965" evidence="2">
    <location>
        <begin position="22"/>
        <end position="233"/>
    </location>
</feature>
<feature type="signal peptide" evidence="2">
    <location>
        <begin position="1"/>
        <end position="21"/>
    </location>
</feature>
<protein>
    <submittedName>
        <fullName evidence="4">PR-1-like protein</fullName>
    </submittedName>
</protein>
<dbReference type="STRING" id="796925.A0A137NSA2"/>
<evidence type="ECO:0000313" key="4">
    <source>
        <dbReference type="EMBL" id="KXN65616.1"/>
    </source>
</evidence>
<evidence type="ECO:0000256" key="2">
    <source>
        <dbReference type="SAM" id="SignalP"/>
    </source>
</evidence>
<dbReference type="InterPro" id="IPR014044">
    <property type="entry name" value="CAP_dom"/>
</dbReference>
<feature type="compositionally biased region" description="Polar residues" evidence="1">
    <location>
        <begin position="134"/>
        <end position="144"/>
    </location>
</feature>
<accession>A0A137NSA2</accession>
<feature type="compositionally biased region" description="Polar residues" evidence="1">
    <location>
        <begin position="156"/>
        <end position="170"/>
    </location>
</feature>
<dbReference type="Pfam" id="PF00188">
    <property type="entry name" value="CAP"/>
    <property type="match status" value="1"/>
</dbReference>
<dbReference type="OrthoDB" id="568194at2759"/>
<dbReference type="AlphaFoldDB" id="A0A137NSA2"/>
<feature type="region of interest" description="Disordered" evidence="1">
    <location>
        <begin position="28"/>
        <end position="114"/>
    </location>
</feature>
<feature type="domain" description="SCP" evidence="3">
    <location>
        <begin position="118"/>
        <end position="224"/>
    </location>
</feature>
<feature type="region of interest" description="Disordered" evidence="1">
    <location>
        <begin position="128"/>
        <end position="180"/>
    </location>
</feature>
<dbReference type="EMBL" id="KQ964843">
    <property type="protein sequence ID" value="KXN65616.1"/>
    <property type="molecule type" value="Genomic_DNA"/>
</dbReference>
<dbReference type="Gene3D" id="3.40.33.10">
    <property type="entry name" value="CAP"/>
    <property type="match status" value="1"/>
</dbReference>
<dbReference type="CDD" id="cd05379">
    <property type="entry name" value="CAP_bacterial"/>
    <property type="match status" value="1"/>
</dbReference>
<keyword evidence="2" id="KW-0732">Signal</keyword>
<dbReference type="Proteomes" id="UP000070444">
    <property type="component" value="Unassembled WGS sequence"/>
</dbReference>
<name>A0A137NSA2_CONC2</name>
<keyword evidence="5" id="KW-1185">Reference proteome</keyword>
<sequence>MKFSALLFAAFVTSMPSYSSGNGGNNGGGYGNMNNPSGMQLDIGRQNGGGRRNKGNGNNYNYGNQGSDYGQGGYDMGGGDYGQGNQGGGNDYSPSPSPSPSPSTGGGDQGSADDQAKLDELNAIRAKVGAPPLQLSTKLTQAAQKHSDDQAKMRNMSHTGSDGSSPTQRINRAGIKGGQTGENVAWNQRDWSAATQVWVKSPGHYKNMIDKGFKYVGFGATNKYYTEDFSSTN</sequence>
<organism evidence="4 5">
    <name type="scientific">Conidiobolus coronatus (strain ATCC 28846 / CBS 209.66 / NRRL 28638)</name>
    <name type="common">Delacroixia coronata</name>
    <dbReference type="NCBI Taxonomy" id="796925"/>
    <lineage>
        <taxon>Eukaryota</taxon>
        <taxon>Fungi</taxon>
        <taxon>Fungi incertae sedis</taxon>
        <taxon>Zoopagomycota</taxon>
        <taxon>Entomophthoromycotina</taxon>
        <taxon>Entomophthoromycetes</taxon>
        <taxon>Entomophthorales</taxon>
        <taxon>Ancylistaceae</taxon>
        <taxon>Conidiobolus</taxon>
    </lineage>
</organism>